<dbReference type="EMBL" id="GIFC01008909">
    <property type="protein sequence ID" value="MXU90992.1"/>
    <property type="molecule type" value="Transcribed_RNA"/>
</dbReference>
<evidence type="ECO:0000313" key="2">
    <source>
        <dbReference type="EMBL" id="MXU90992.1"/>
    </source>
</evidence>
<feature type="chain" id="PRO_5025427070" evidence="1">
    <location>
        <begin position="28"/>
        <end position="119"/>
    </location>
</feature>
<sequence>MWKPSLHCSRSLLCVSTFMNCCSSAHCLDCCHSCFAITATSCPIACTTAFSFSEVSSCSRLFFRAVLGSSDSCFHALVLQIFFLRRTAEYCRTCGICAMQSVAYRYWAMLGSLYSSRSS</sequence>
<accession>A0A6B0UMS8</accession>
<evidence type="ECO:0000256" key="1">
    <source>
        <dbReference type="SAM" id="SignalP"/>
    </source>
</evidence>
<name>A0A6B0UMS8_IXORI</name>
<proteinExistence type="predicted"/>
<protein>
    <submittedName>
        <fullName evidence="2">Putative secreted protein</fullName>
    </submittedName>
</protein>
<organism evidence="2">
    <name type="scientific">Ixodes ricinus</name>
    <name type="common">Common tick</name>
    <name type="synonym">Acarus ricinus</name>
    <dbReference type="NCBI Taxonomy" id="34613"/>
    <lineage>
        <taxon>Eukaryota</taxon>
        <taxon>Metazoa</taxon>
        <taxon>Ecdysozoa</taxon>
        <taxon>Arthropoda</taxon>
        <taxon>Chelicerata</taxon>
        <taxon>Arachnida</taxon>
        <taxon>Acari</taxon>
        <taxon>Parasitiformes</taxon>
        <taxon>Ixodida</taxon>
        <taxon>Ixodoidea</taxon>
        <taxon>Ixodidae</taxon>
        <taxon>Ixodinae</taxon>
        <taxon>Ixodes</taxon>
    </lineage>
</organism>
<dbReference type="AlphaFoldDB" id="A0A6B0UMS8"/>
<feature type="signal peptide" evidence="1">
    <location>
        <begin position="1"/>
        <end position="27"/>
    </location>
</feature>
<reference evidence="2" key="1">
    <citation type="submission" date="2019-12" db="EMBL/GenBank/DDBJ databases">
        <title>An insight into the sialome of adult female Ixodes ricinus ticks feeding for 6 days.</title>
        <authorList>
            <person name="Perner J."/>
            <person name="Ribeiro J.M.C."/>
        </authorList>
    </citation>
    <scope>NUCLEOTIDE SEQUENCE</scope>
    <source>
        <strain evidence="2">Semi-engorged</strain>
        <tissue evidence="2">Salivary glands</tissue>
    </source>
</reference>
<keyword evidence="1" id="KW-0732">Signal</keyword>